<keyword evidence="2" id="KW-1185">Reference proteome</keyword>
<gene>
    <name evidence="1" type="ORF">KQ656_00940</name>
</gene>
<evidence type="ECO:0000313" key="2">
    <source>
        <dbReference type="Proteomes" id="UP000770161"/>
    </source>
</evidence>
<evidence type="ECO:0000313" key="1">
    <source>
        <dbReference type="EMBL" id="MBU6112499.1"/>
    </source>
</evidence>
<proteinExistence type="predicted"/>
<protein>
    <submittedName>
        <fullName evidence="1">Uncharacterized protein</fullName>
    </submittedName>
</protein>
<dbReference type="RefSeq" id="WP_216683147.1">
    <property type="nucleotide sequence ID" value="NZ_JAHLZN010000001.1"/>
</dbReference>
<dbReference type="Proteomes" id="UP000770161">
    <property type="component" value="Unassembled WGS sequence"/>
</dbReference>
<sequence>MNNNISNQAFDFGCAYIQTLPHIKNPEEFETNEEYTEYLNQRREIYFNEYLDATSYAHEQFKNLQSRNDDVQD</sequence>
<name>A0ABS6GT66_MAMLE</name>
<organism evidence="1 2">
    <name type="scientific">Mammaliicoccus lentus</name>
    <name type="common">Staphylococcus lentus</name>
    <dbReference type="NCBI Taxonomy" id="42858"/>
    <lineage>
        <taxon>Bacteria</taxon>
        <taxon>Bacillati</taxon>
        <taxon>Bacillota</taxon>
        <taxon>Bacilli</taxon>
        <taxon>Bacillales</taxon>
        <taxon>Staphylococcaceae</taxon>
        <taxon>Mammaliicoccus</taxon>
    </lineage>
</organism>
<comment type="caution">
    <text evidence="1">The sequence shown here is derived from an EMBL/GenBank/DDBJ whole genome shotgun (WGS) entry which is preliminary data.</text>
</comment>
<reference evidence="1 2" key="1">
    <citation type="submission" date="2021-06" db="EMBL/GenBank/DDBJ databases">
        <title>Staphylococcus lentus K169 genome sequencing.</title>
        <authorList>
            <person name="Sundareshan S."/>
            <person name="Akhila D.S."/>
            <person name="Prachi D."/>
            <person name="Sivakumar R."/>
            <person name="Rajendhran J."/>
            <person name="Isloor S."/>
            <person name="Hegde N.R."/>
        </authorList>
    </citation>
    <scope>NUCLEOTIDE SEQUENCE [LARGE SCALE GENOMIC DNA]</scope>
    <source>
        <strain evidence="1 2">K169</strain>
    </source>
</reference>
<dbReference type="EMBL" id="JAHLZN010000001">
    <property type="protein sequence ID" value="MBU6112499.1"/>
    <property type="molecule type" value="Genomic_DNA"/>
</dbReference>
<accession>A0ABS6GT66</accession>